<dbReference type="SUPFAM" id="SSF53756">
    <property type="entry name" value="UDP-Glycosyltransferase/glycogen phosphorylase"/>
    <property type="match status" value="1"/>
</dbReference>
<dbReference type="InterPro" id="IPR001296">
    <property type="entry name" value="Glyco_trans_1"/>
</dbReference>
<dbReference type="InterPro" id="IPR028098">
    <property type="entry name" value="Glyco_trans_4-like_N"/>
</dbReference>
<feature type="domain" description="Glycosyltransferase subfamily 4-like N-terminal" evidence="2">
    <location>
        <begin position="15"/>
        <end position="171"/>
    </location>
</feature>
<protein>
    <submittedName>
        <fullName evidence="3">Glycosyl transferase family 1</fullName>
    </submittedName>
</protein>
<evidence type="ECO:0000259" key="1">
    <source>
        <dbReference type="Pfam" id="PF00534"/>
    </source>
</evidence>
<dbReference type="EMBL" id="LOTQ01000001">
    <property type="protein sequence ID" value="KVA12956.1"/>
    <property type="molecule type" value="Genomic_DNA"/>
</dbReference>
<organism evidence="3 4">
    <name type="scientific">Burkholderia latens</name>
    <dbReference type="NCBI Taxonomy" id="488446"/>
    <lineage>
        <taxon>Bacteria</taxon>
        <taxon>Pseudomonadati</taxon>
        <taxon>Pseudomonadota</taxon>
        <taxon>Betaproteobacteria</taxon>
        <taxon>Burkholderiales</taxon>
        <taxon>Burkholderiaceae</taxon>
        <taxon>Burkholderia</taxon>
        <taxon>Burkholderia cepacia complex</taxon>
    </lineage>
</organism>
<keyword evidence="3" id="KW-0808">Transferase</keyword>
<evidence type="ECO:0000259" key="2">
    <source>
        <dbReference type="Pfam" id="PF13439"/>
    </source>
</evidence>
<dbReference type="RefSeq" id="WP_040143556.1">
    <property type="nucleotide sequence ID" value="NZ_CP072601.1"/>
</dbReference>
<dbReference type="InterPro" id="IPR050194">
    <property type="entry name" value="Glycosyltransferase_grp1"/>
</dbReference>
<reference evidence="3 4" key="1">
    <citation type="submission" date="2015-11" db="EMBL/GenBank/DDBJ databases">
        <title>Expanding the genomic diversity of Burkholderia species for the development of highly accurate diagnostics.</title>
        <authorList>
            <person name="Sahl J."/>
            <person name="Keim P."/>
            <person name="Wagner D."/>
        </authorList>
    </citation>
    <scope>NUCLEOTIDE SEQUENCE [LARGE SCALE GENOMIC DNA]</scope>
    <source>
        <strain evidence="3 4">RF32-BP12</strain>
    </source>
</reference>
<dbReference type="AlphaFoldDB" id="A0AAP1GAG6"/>
<dbReference type="PANTHER" id="PTHR45947">
    <property type="entry name" value="SULFOQUINOVOSYL TRANSFERASE SQD2"/>
    <property type="match status" value="1"/>
</dbReference>
<dbReference type="Pfam" id="PF13439">
    <property type="entry name" value="Glyco_transf_4"/>
    <property type="match status" value="1"/>
</dbReference>
<dbReference type="Proteomes" id="UP000056450">
    <property type="component" value="Unassembled WGS sequence"/>
</dbReference>
<accession>A0AAP1GAG6</accession>
<dbReference type="GO" id="GO:0016757">
    <property type="term" value="F:glycosyltransferase activity"/>
    <property type="evidence" value="ECO:0007669"/>
    <property type="project" value="InterPro"/>
</dbReference>
<comment type="caution">
    <text evidence="3">The sequence shown here is derived from an EMBL/GenBank/DDBJ whole genome shotgun (WGS) entry which is preliminary data.</text>
</comment>
<sequence>MRVLHFYKTYKPDSMGGVEQMIWHICDGAAARGIRSDVLTVSRNTSTVDLGSHLHHRAKVTIDIASSPFSVSAFHRYRELMRDADIVHYHFPWPFADMVHLTARTGKPSVVTYHSDIIRQKNLLKVYRPLMLRFLDSVTRIVATSPNYVDTSPVLQRYRDKVDVVPIGIDEAAYPRAADATLARWRREIGGKFFLFVGNLRYYKGLHLLLDALHGTRHRVVIVGAGPMERELKAQARRLGLEGQLLFTGASPDEDKIALLELCEALVFPSHLRSEAFGISLLEASLFGKPMVSMEIGTGTSFVNVNGETGFVVPLGDTPALRSALDTLANDPALAARFGAAARQRYEARFTADKMVDGYVEIYERVLREQRQA</sequence>
<feature type="domain" description="Glycosyl transferase family 1" evidence="1">
    <location>
        <begin position="190"/>
        <end position="345"/>
    </location>
</feature>
<dbReference type="Pfam" id="PF00534">
    <property type="entry name" value="Glycos_transf_1"/>
    <property type="match status" value="1"/>
</dbReference>
<proteinExistence type="predicted"/>
<dbReference type="PANTHER" id="PTHR45947:SF3">
    <property type="entry name" value="SULFOQUINOVOSYL TRANSFERASE SQD2"/>
    <property type="match status" value="1"/>
</dbReference>
<name>A0AAP1GAG6_9BURK</name>
<gene>
    <name evidence="3" type="ORF">WI41_05795</name>
</gene>
<evidence type="ECO:0000313" key="3">
    <source>
        <dbReference type="EMBL" id="KVA12956.1"/>
    </source>
</evidence>
<dbReference type="Gene3D" id="3.40.50.2000">
    <property type="entry name" value="Glycogen Phosphorylase B"/>
    <property type="match status" value="2"/>
</dbReference>
<evidence type="ECO:0000313" key="4">
    <source>
        <dbReference type="Proteomes" id="UP000056450"/>
    </source>
</evidence>